<feature type="transmembrane region" description="Helical" evidence="5">
    <location>
        <begin position="349"/>
        <end position="372"/>
    </location>
</feature>
<dbReference type="Gene3D" id="1.20.1250.20">
    <property type="entry name" value="MFS general substrate transporter like domains"/>
    <property type="match status" value="1"/>
</dbReference>
<feature type="transmembrane region" description="Helical" evidence="5">
    <location>
        <begin position="487"/>
        <end position="508"/>
    </location>
</feature>
<keyword evidence="2 5" id="KW-0812">Transmembrane</keyword>
<feature type="transmembrane region" description="Helical" evidence="5">
    <location>
        <begin position="393"/>
        <end position="412"/>
    </location>
</feature>
<dbReference type="KEGG" id="slb:AWJ20_2274"/>
<feature type="transmembrane region" description="Helical" evidence="5">
    <location>
        <begin position="418"/>
        <end position="444"/>
    </location>
</feature>
<evidence type="ECO:0000256" key="3">
    <source>
        <dbReference type="ARBA" id="ARBA00022989"/>
    </source>
</evidence>
<dbReference type="PANTHER" id="PTHR23502">
    <property type="entry name" value="MAJOR FACILITATOR SUPERFAMILY"/>
    <property type="match status" value="1"/>
</dbReference>
<dbReference type="InterPro" id="IPR036259">
    <property type="entry name" value="MFS_trans_sf"/>
</dbReference>
<feature type="transmembrane region" description="Helical" evidence="5">
    <location>
        <begin position="59"/>
        <end position="83"/>
    </location>
</feature>
<protein>
    <submittedName>
        <fullName evidence="6">Hol1p</fullName>
    </submittedName>
</protein>
<dbReference type="GeneID" id="30034167"/>
<evidence type="ECO:0000256" key="2">
    <source>
        <dbReference type="ARBA" id="ARBA00022692"/>
    </source>
</evidence>
<dbReference type="EMBL" id="CP014503">
    <property type="protein sequence ID" value="ANB14669.1"/>
    <property type="molecule type" value="Genomic_DNA"/>
</dbReference>
<feature type="transmembrane region" description="Helical" evidence="5">
    <location>
        <begin position="188"/>
        <end position="207"/>
    </location>
</feature>
<evidence type="ECO:0000313" key="6">
    <source>
        <dbReference type="EMBL" id="ANB14669.1"/>
    </source>
</evidence>
<feature type="transmembrane region" description="Helical" evidence="5">
    <location>
        <begin position="95"/>
        <end position="115"/>
    </location>
</feature>
<dbReference type="GO" id="GO:0022857">
    <property type="term" value="F:transmembrane transporter activity"/>
    <property type="evidence" value="ECO:0007669"/>
    <property type="project" value="InterPro"/>
</dbReference>
<keyword evidence="7" id="KW-1185">Reference proteome</keyword>
<evidence type="ECO:0000256" key="5">
    <source>
        <dbReference type="SAM" id="Phobius"/>
    </source>
</evidence>
<reference evidence="6 7" key="1">
    <citation type="submission" date="2016-02" db="EMBL/GenBank/DDBJ databases">
        <title>Complete genome sequence and transcriptome regulation of the pentose utilising yeast Sugiyamaella lignohabitans.</title>
        <authorList>
            <person name="Bellasio M."/>
            <person name="Peymann A."/>
            <person name="Valli M."/>
            <person name="Sipitzky M."/>
            <person name="Graf A."/>
            <person name="Sauer M."/>
            <person name="Marx H."/>
            <person name="Mattanovich D."/>
        </authorList>
    </citation>
    <scope>NUCLEOTIDE SEQUENCE [LARGE SCALE GENOMIC DNA]</scope>
    <source>
        <strain evidence="6 7">CBS 10342</strain>
    </source>
</reference>
<dbReference type="RefSeq" id="XP_018737146.1">
    <property type="nucleotide sequence ID" value="XM_018879209.1"/>
</dbReference>
<keyword evidence="3 5" id="KW-1133">Transmembrane helix</keyword>
<dbReference type="GO" id="GO:0005886">
    <property type="term" value="C:plasma membrane"/>
    <property type="evidence" value="ECO:0007669"/>
    <property type="project" value="TreeGrafter"/>
</dbReference>
<dbReference type="AlphaFoldDB" id="A0A167F0D7"/>
<dbReference type="PANTHER" id="PTHR23502:SF30">
    <property type="entry name" value="TRANSPORTER, PUTATIVE (AFU_ORTHOLOGUE AFUA_8G04702)-RELATED"/>
    <property type="match status" value="1"/>
</dbReference>
<feature type="transmembrane region" description="Helical" evidence="5">
    <location>
        <begin position="213"/>
        <end position="235"/>
    </location>
</feature>
<keyword evidence="4 5" id="KW-0472">Membrane</keyword>
<accession>A0A167F0D7</accession>
<evidence type="ECO:0000313" key="7">
    <source>
        <dbReference type="Proteomes" id="UP000189580"/>
    </source>
</evidence>
<evidence type="ECO:0000256" key="4">
    <source>
        <dbReference type="ARBA" id="ARBA00023136"/>
    </source>
</evidence>
<proteinExistence type="predicted"/>
<gene>
    <name evidence="6" type="primary">HOL1</name>
    <name evidence="6" type="ORF">AWJ20_2274</name>
</gene>
<sequence>MSKSDNIATENSLEVQSSWDAVPGTLNWENKSSNGDLILYPQPSNDPDDPLNWTKIRKIVNLSLVLFYTFTTGIAGTSTYSILVPISEATGITIAQLNNGTGYLFLLAGWTNLIWQPMALTFGRRPVFLFSILGCVAMSEWAAHISSYGAWAACRCLLGAFVAPVEVLPEQCIAELFFSHERSAWMGIYMLVLASSNYLAPLIAGYMNESIGWQWVQHWCALLLALNFILAFFFYEDTMFNRTTKEAEHVEGSDEDKYGHMITVNSPRNLDYSHKMNYLQKMKLWRVNPLVTKRGFFDMVWRPVYFFFRFPIVAWAGVFYGFGLVWYNVFNATSSAILSAPPYNFSSDGVGLSYLAPLIGAIIGGLYCWSIVNYYAISLARKNNGIREPEQRLWGLVLYNILLPSGLILWGVGAAHEVHWIGLLFGAAFVSICNVLAGSFSLSYLIDCYKDISGEALVSVILCRNTLSFGINYAITPWINHSGLQNTFIVAAVLGLVTGLTFLIMIFGGKALRKKGASAYIKAAETQIIHVAH</sequence>
<dbReference type="OrthoDB" id="5215911at2759"/>
<feature type="transmembrane region" description="Helical" evidence="5">
    <location>
        <begin position="304"/>
        <end position="329"/>
    </location>
</feature>
<feature type="transmembrane region" description="Helical" evidence="5">
    <location>
        <begin position="456"/>
        <end position="475"/>
    </location>
</feature>
<dbReference type="SUPFAM" id="SSF103473">
    <property type="entry name" value="MFS general substrate transporter"/>
    <property type="match status" value="1"/>
</dbReference>
<organism evidence="6 7">
    <name type="scientific">Sugiyamaella lignohabitans</name>
    <dbReference type="NCBI Taxonomy" id="796027"/>
    <lineage>
        <taxon>Eukaryota</taxon>
        <taxon>Fungi</taxon>
        <taxon>Dikarya</taxon>
        <taxon>Ascomycota</taxon>
        <taxon>Saccharomycotina</taxon>
        <taxon>Dipodascomycetes</taxon>
        <taxon>Dipodascales</taxon>
        <taxon>Trichomonascaceae</taxon>
        <taxon>Sugiyamaella</taxon>
    </lineage>
</organism>
<evidence type="ECO:0000256" key="1">
    <source>
        <dbReference type="ARBA" id="ARBA00004141"/>
    </source>
</evidence>
<name>A0A167F0D7_9ASCO</name>
<dbReference type="Proteomes" id="UP000189580">
    <property type="component" value="Chromosome b"/>
</dbReference>
<dbReference type="InterPro" id="IPR011701">
    <property type="entry name" value="MFS"/>
</dbReference>
<comment type="subcellular location">
    <subcellularLocation>
        <location evidence="1">Membrane</location>
        <topology evidence="1">Multi-pass membrane protein</topology>
    </subcellularLocation>
</comment>
<dbReference type="Pfam" id="PF07690">
    <property type="entry name" value="MFS_1"/>
    <property type="match status" value="1"/>
</dbReference>